<evidence type="ECO:0000259" key="8">
    <source>
        <dbReference type="Pfam" id="PF01288"/>
    </source>
</evidence>
<dbReference type="EC" id="2.7.6.3" evidence="2"/>
<dbReference type="InterPro" id="IPR035907">
    <property type="entry name" value="Hppk_sf"/>
</dbReference>
<accession>A0A0W8E9B9</accession>
<feature type="domain" description="7,8-dihydro-6-hydroxymethylpterin-pyrophosphokinase" evidence="8">
    <location>
        <begin position="11"/>
        <end position="139"/>
    </location>
</feature>
<evidence type="ECO:0000256" key="1">
    <source>
        <dbReference type="ARBA" id="ARBA00005051"/>
    </source>
</evidence>
<dbReference type="NCBIfam" id="TIGR01498">
    <property type="entry name" value="folK"/>
    <property type="match status" value="1"/>
</dbReference>
<dbReference type="GO" id="GO:0016301">
    <property type="term" value="F:kinase activity"/>
    <property type="evidence" value="ECO:0007669"/>
    <property type="project" value="UniProtKB-KW"/>
</dbReference>
<evidence type="ECO:0000313" key="9">
    <source>
        <dbReference type="EMBL" id="KUG04998.1"/>
    </source>
</evidence>
<dbReference type="Pfam" id="PF01288">
    <property type="entry name" value="HPPK"/>
    <property type="match status" value="1"/>
</dbReference>
<dbReference type="GO" id="GO:0003848">
    <property type="term" value="F:2-amino-4-hydroxy-6-hydroxymethyldihydropteridine diphosphokinase activity"/>
    <property type="evidence" value="ECO:0007669"/>
    <property type="project" value="UniProtKB-EC"/>
</dbReference>
<keyword evidence="3 9" id="KW-0808">Transferase</keyword>
<proteinExistence type="predicted"/>
<dbReference type="Gene3D" id="3.30.70.560">
    <property type="entry name" value="7,8-Dihydro-6-hydroxymethylpterin-pyrophosphokinase HPPK"/>
    <property type="match status" value="1"/>
</dbReference>
<sequence length="170" mass="19541">MDGNEKQREVYIGLGSNMGDRDSNLQEAINLINNILGVQVKDLSSIYLTEPWGNENQDDFLNQVILIGTNLEASELLEALKKIEIKMGRQRTENWGPRIIDLDILLYGDDIVDFRDLKIPHPYAQQRLFVLIPLQEINPDIIFPDSGMGIREVLIRALEREDVKKIKRID</sequence>
<gene>
    <name evidence="9" type="ORF">ASZ90_017607</name>
</gene>
<dbReference type="EMBL" id="LNQE01001832">
    <property type="protein sequence ID" value="KUG04998.1"/>
    <property type="molecule type" value="Genomic_DNA"/>
</dbReference>
<dbReference type="CDD" id="cd00483">
    <property type="entry name" value="HPPK"/>
    <property type="match status" value="1"/>
</dbReference>
<name>A0A0W8E9B9_9ZZZZ</name>
<dbReference type="GO" id="GO:0046656">
    <property type="term" value="P:folic acid biosynthetic process"/>
    <property type="evidence" value="ECO:0007669"/>
    <property type="project" value="UniProtKB-KW"/>
</dbReference>
<dbReference type="GO" id="GO:0005524">
    <property type="term" value="F:ATP binding"/>
    <property type="evidence" value="ECO:0007669"/>
    <property type="project" value="UniProtKB-KW"/>
</dbReference>
<keyword evidence="6" id="KW-0067">ATP-binding</keyword>
<dbReference type="UniPathway" id="UPA00077">
    <property type="reaction ID" value="UER00155"/>
</dbReference>
<dbReference type="SUPFAM" id="SSF55083">
    <property type="entry name" value="6-hydroxymethyl-7,8-dihydropterin pyrophosphokinase, HPPK"/>
    <property type="match status" value="1"/>
</dbReference>
<dbReference type="PANTHER" id="PTHR43071:SF1">
    <property type="entry name" value="2-AMINO-4-HYDROXY-6-HYDROXYMETHYLDIHYDROPTERIDINE PYROPHOSPHOKINASE"/>
    <property type="match status" value="1"/>
</dbReference>
<evidence type="ECO:0000256" key="4">
    <source>
        <dbReference type="ARBA" id="ARBA00022741"/>
    </source>
</evidence>
<organism evidence="9">
    <name type="scientific">hydrocarbon metagenome</name>
    <dbReference type="NCBI Taxonomy" id="938273"/>
    <lineage>
        <taxon>unclassified sequences</taxon>
        <taxon>metagenomes</taxon>
        <taxon>ecological metagenomes</taxon>
    </lineage>
</organism>
<comment type="caution">
    <text evidence="9">The sequence shown here is derived from an EMBL/GenBank/DDBJ whole genome shotgun (WGS) entry which is preliminary data.</text>
</comment>
<evidence type="ECO:0000256" key="5">
    <source>
        <dbReference type="ARBA" id="ARBA00022777"/>
    </source>
</evidence>
<keyword evidence="7" id="KW-0289">Folate biosynthesis</keyword>
<evidence type="ECO:0000256" key="3">
    <source>
        <dbReference type="ARBA" id="ARBA00022679"/>
    </source>
</evidence>
<dbReference type="GO" id="GO:0046654">
    <property type="term" value="P:tetrahydrofolate biosynthetic process"/>
    <property type="evidence" value="ECO:0007669"/>
    <property type="project" value="UniProtKB-UniPathway"/>
</dbReference>
<dbReference type="AlphaFoldDB" id="A0A0W8E9B9"/>
<evidence type="ECO:0000256" key="6">
    <source>
        <dbReference type="ARBA" id="ARBA00022840"/>
    </source>
</evidence>
<dbReference type="PANTHER" id="PTHR43071">
    <property type="entry name" value="2-AMINO-4-HYDROXY-6-HYDROXYMETHYLDIHYDROPTERIDINE PYROPHOSPHOKINASE"/>
    <property type="match status" value="1"/>
</dbReference>
<dbReference type="InterPro" id="IPR000550">
    <property type="entry name" value="Hppk"/>
</dbReference>
<evidence type="ECO:0000256" key="7">
    <source>
        <dbReference type="ARBA" id="ARBA00022909"/>
    </source>
</evidence>
<keyword evidence="5 9" id="KW-0418">Kinase</keyword>
<comment type="pathway">
    <text evidence="1">Cofactor biosynthesis; tetrahydrofolate biosynthesis; 2-amino-4-hydroxy-6-hydroxymethyl-7,8-dihydropteridine diphosphate from 7,8-dihydroneopterin triphosphate: step 4/4.</text>
</comment>
<protein>
    <recommendedName>
        <fullName evidence="2">2-amino-4-hydroxy-6-hydroxymethyldihydropteridine diphosphokinase</fullName>
        <ecNumber evidence="2">2.7.6.3</ecNumber>
    </recommendedName>
</protein>
<keyword evidence="4" id="KW-0547">Nucleotide-binding</keyword>
<evidence type="ECO:0000256" key="2">
    <source>
        <dbReference type="ARBA" id="ARBA00013253"/>
    </source>
</evidence>
<reference evidence="9" key="1">
    <citation type="journal article" date="2015" name="Proc. Natl. Acad. Sci. U.S.A.">
        <title>Networks of energetic and metabolic interactions define dynamics in microbial communities.</title>
        <authorList>
            <person name="Embree M."/>
            <person name="Liu J.K."/>
            <person name="Al-Bassam M.M."/>
            <person name="Zengler K."/>
        </authorList>
    </citation>
    <scope>NUCLEOTIDE SEQUENCE</scope>
</reference>